<gene>
    <name evidence="7" type="ORF">I5907_05850</name>
</gene>
<dbReference type="InterPro" id="IPR036249">
    <property type="entry name" value="Thioredoxin-like_sf"/>
</dbReference>
<dbReference type="Gene3D" id="3.40.30.10">
    <property type="entry name" value="Glutaredoxin"/>
    <property type="match status" value="1"/>
</dbReference>
<proteinExistence type="inferred from homology"/>
<evidence type="ECO:0000256" key="1">
    <source>
        <dbReference type="ARBA" id="ARBA00010996"/>
    </source>
</evidence>
<dbReference type="Pfam" id="PF02630">
    <property type="entry name" value="SCO1-SenC"/>
    <property type="match status" value="1"/>
</dbReference>
<feature type="transmembrane region" description="Helical" evidence="5">
    <location>
        <begin position="6"/>
        <end position="26"/>
    </location>
</feature>
<dbReference type="GO" id="GO:0046872">
    <property type="term" value="F:metal ion binding"/>
    <property type="evidence" value="ECO:0007669"/>
    <property type="project" value="UniProtKB-KW"/>
</dbReference>
<dbReference type="Proteomes" id="UP000628448">
    <property type="component" value="Unassembled WGS sequence"/>
</dbReference>
<keyword evidence="5" id="KW-0472">Membrane</keyword>
<keyword evidence="8" id="KW-1185">Reference proteome</keyword>
<comment type="caution">
    <text evidence="7">The sequence shown here is derived from an EMBL/GenBank/DDBJ whole genome shotgun (WGS) entry which is preliminary data.</text>
</comment>
<dbReference type="CDD" id="cd02968">
    <property type="entry name" value="SCO"/>
    <property type="match status" value="1"/>
</dbReference>
<evidence type="ECO:0000256" key="5">
    <source>
        <dbReference type="SAM" id="Phobius"/>
    </source>
</evidence>
<accession>A0A931GW19</accession>
<name>A0A931GW19_9BACT</name>
<keyword evidence="2 3" id="KW-0186">Copper</keyword>
<evidence type="ECO:0000256" key="4">
    <source>
        <dbReference type="PIRSR" id="PIRSR603782-2"/>
    </source>
</evidence>
<evidence type="ECO:0000313" key="7">
    <source>
        <dbReference type="EMBL" id="MBG9375748.1"/>
    </source>
</evidence>
<dbReference type="AlphaFoldDB" id="A0A931GW19"/>
<keyword evidence="5" id="KW-1133">Transmembrane helix</keyword>
<organism evidence="7 8">
    <name type="scientific">Panacibacter microcysteis</name>
    <dbReference type="NCBI Taxonomy" id="2793269"/>
    <lineage>
        <taxon>Bacteria</taxon>
        <taxon>Pseudomonadati</taxon>
        <taxon>Bacteroidota</taxon>
        <taxon>Chitinophagia</taxon>
        <taxon>Chitinophagales</taxon>
        <taxon>Chitinophagaceae</taxon>
        <taxon>Panacibacter</taxon>
    </lineage>
</organism>
<dbReference type="RefSeq" id="WP_196989784.1">
    <property type="nucleotide sequence ID" value="NZ_JADWYR010000001.1"/>
</dbReference>
<feature type="binding site" evidence="3">
    <location>
        <position position="164"/>
    </location>
    <ligand>
        <name>Cu cation</name>
        <dbReference type="ChEBI" id="CHEBI:23378"/>
    </ligand>
</feature>
<dbReference type="SUPFAM" id="SSF52833">
    <property type="entry name" value="Thioredoxin-like"/>
    <property type="match status" value="1"/>
</dbReference>
<evidence type="ECO:0000259" key="6">
    <source>
        <dbReference type="PROSITE" id="PS51352"/>
    </source>
</evidence>
<keyword evidence="4" id="KW-1015">Disulfide bond</keyword>
<feature type="domain" description="Thioredoxin" evidence="6">
    <location>
        <begin position="35"/>
        <end position="202"/>
    </location>
</feature>
<keyword evidence="3" id="KW-0479">Metal-binding</keyword>
<dbReference type="InterPro" id="IPR003782">
    <property type="entry name" value="SCO1/SenC"/>
</dbReference>
<dbReference type="PANTHER" id="PTHR12151:SF25">
    <property type="entry name" value="LINALOOL DEHYDRATASE_ISOMERASE DOMAIN-CONTAINING PROTEIN"/>
    <property type="match status" value="1"/>
</dbReference>
<feature type="binding site" evidence="3">
    <location>
        <position position="73"/>
    </location>
    <ligand>
        <name>Cu cation</name>
        <dbReference type="ChEBI" id="CHEBI:23378"/>
    </ligand>
</feature>
<evidence type="ECO:0000313" key="8">
    <source>
        <dbReference type="Proteomes" id="UP000628448"/>
    </source>
</evidence>
<evidence type="ECO:0000256" key="2">
    <source>
        <dbReference type="ARBA" id="ARBA00023008"/>
    </source>
</evidence>
<dbReference type="EMBL" id="JADWYR010000001">
    <property type="protein sequence ID" value="MBG9375748.1"/>
    <property type="molecule type" value="Genomic_DNA"/>
</dbReference>
<dbReference type="PANTHER" id="PTHR12151">
    <property type="entry name" value="ELECTRON TRANSPORT PROTIN SCO1/SENC FAMILY MEMBER"/>
    <property type="match status" value="1"/>
</dbReference>
<dbReference type="InterPro" id="IPR013766">
    <property type="entry name" value="Thioredoxin_domain"/>
</dbReference>
<feature type="disulfide bond" description="Redox-active" evidence="4">
    <location>
        <begin position="73"/>
        <end position="77"/>
    </location>
</feature>
<evidence type="ECO:0000256" key="3">
    <source>
        <dbReference type="PIRSR" id="PIRSR603782-1"/>
    </source>
</evidence>
<keyword evidence="5" id="KW-0812">Transmembrane</keyword>
<protein>
    <submittedName>
        <fullName evidence="7">SCO family protein</fullName>
    </submittedName>
</protein>
<dbReference type="PROSITE" id="PS51352">
    <property type="entry name" value="THIOREDOXIN_2"/>
    <property type="match status" value="1"/>
</dbReference>
<reference evidence="7" key="1">
    <citation type="submission" date="2020-11" db="EMBL/GenBank/DDBJ databases">
        <title>Bacterial whole genome sequence for Panacibacter sp. DH6.</title>
        <authorList>
            <person name="Le V."/>
            <person name="Ko S."/>
            <person name="Ahn C.-Y."/>
            <person name="Oh H.-M."/>
        </authorList>
    </citation>
    <scope>NUCLEOTIDE SEQUENCE</scope>
    <source>
        <strain evidence="7">DH6</strain>
    </source>
</reference>
<comment type="similarity">
    <text evidence="1">Belongs to the SCO1/2 family.</text>
</comment>
<sequence>MNKKKLIGYGIFFVVLAGLFLLFSFWGTDNWKSKSPTISTVKPFRFVTQDGQDFTDADLQGKVVLINFFFTSCKGICPKMNNNMHNIYDAFKDEPGFMIVSHTCDPETDSVPVIKRYADSLHINEKQWVFLTGRKDSLYQQARNSYLLDDPKNNMVNINDQFLHTQFFALVDKNGNVRGQVYDGLKQDELAKLKEDIQTLLKEKAGPGNNFSNNLFGSNP</sequence>
<feature type="binding site" evidence="3">
    <location>
        <position position="77"/>
    </location>
    <ligand>
        <name>Cu cation</name>
        <dbReference type="ChEBI" id="CHEBI:23378"/>
    </ligand>
</feature>